<organism evidence="2 3">
    <name type="scientific">Ustilago trichophora</name>
    <dbReference type="NCBI Taxonomy" id="86804"/>
    <lineage>
        <taxon>Eukaryota</taxon>
        <taxon>Fungi</taxon>
        <taxon>Dikarya</taxon>
        <taxon>Basidiomycota</taxon>
        <taxon>Ustilaginomycotina</taxon>
        <taxon>Ustilaginomycetes</taxon>
        <taxon>Ustilaginales</taxon>
        <taxon>Ustilaginaceae</taxon>
        <taxon>Ustilago</taxon>
    </lineage>
</organism>
<name>A0A5C3EGL0_9BASI</name>
<reference evidence="2 3" key="1">
    <citation type="submission" date="2018-03" db="EMBL/GenBank/DDBJ databases">
        <authorList>
            <person name="Guldener U."/>
        </authorList>
    </citation>
    <scope>NUCLEOTIDE SEQUENCE [LARGE SCALE GENOMIC DNA]</scope>
    <source>
        <strain evidence="2 3">NBRC100155</strain>
    </source>
</reference>
<feature type="signal peptide" evidence="1">
    <location>
        <begin position="1"/>
        <end position="22"/>
    </location>
</feature>
<dbReference type="AlphaFoldDB" id="A0A5C3EGL0"/>
<accession>A0A5C3EGL0</accession>
<evidence type="ECO:0000256" key="1">
    <source>
        <dbReference type="SAM" id="SignalP"/>
    </source>
</evidence>
<dbReference type="EMBL" id="OOIN01000028">
    <property type="protein sequence ID" value="SPO29400.1"/>
    <property type="molecule type" value="Genomic_DNA"/>
</dbReference>
<proteinExistence type="predicted"/>
<protein>
    <submittedName>
        <fullName evidence="2">Uncharacterized protein</fullName>
    </submittedName>
</protein>
<keyword evidence="3" id="KW-1185">Reference proteome</keyword>
<evidence type="ECO:0000313" key="3">
    <source>
        <dbReference type="Proteomes" id="UP000324022"/>
    </source>
</evidence>
<sequence length="165" mass="18393">MKLLSTVVFALSACAMFMCAKAAPTLGEQVVHQEHVRAHKRATGISGPIPQGVPTPSWWPRYVAYRNQALLPVFHGNVFDASNLQSFKDRIVAMWNVRREALVGSDLTYAQKLNLPIEFHAWNGLKANEVNPGNLIAWALKYQEDVAKLNSLYSVLDHFTPHALA</sequence>
<feature type="chain" id="PRO_5022882130" evidence="1">
    <location>
        <begin position="23"/>
        <end position="165"/>
    </location>
</feature>
<dbReference type="Proteomes" id="UP000324022">
    <property type="component" value="Unassembled WGS sequence"/>
</dbReference>
<dbReference type="OrthoDB" id="10612681at2759"/>
<evidence type="ECO:0000313" key="2">
    <source>
        <dbReference type="EMBL" id="SPO29400.1"/>
    </source>
</evidence>
<gene>
    <name evidence="2" type="ORF">UTRI_10210</name>
</gene>
<keyword evidence="1" id="KW-0732">Signal</keyword>